<dbReference type="InterPro" id="IPR045304">
    <property type="entry name" value="LbH_SAT"/>
</dbReference>
<dbReference type="SUPFAM" id="SSF51161">
    <property type="entry name" value="Trimeric LpxA-like enzymes"/>
    <property type="match status" value="1"/>
</dbReference>
<keyword evidence="7" id="KW-1185">Reference proteome</keyword>
<dbReference type="PROSITE" id="PS00101">
    <property type="entry name" value="HEXAPEP_TRANSFERASES"/>
    <property type="match status" value="1"/>
</dbReference>
<dbReference type="GO" id="GO:0009001">
    <property type="term" value="F:serine O-acetyltransferase activity"/>
    <property type="evidence" value="ECO:0007669"/>
    <property type="project" value="UniProtKB-EC"/>
</dbReference>
<keyword evidence="3" id="KW-0677">Repeat</keyword>
<gene>
    <name evidence="6" type="ORF">AYY18_18935</name>
</gene>
<dbReference type="PANTHER" id="PTHR42811">
    <property type="entry name" value="SERINE ACETYLTRANSFERASE"/>
    <property type="match status" value="1"/>
</dbReference>
<keyword evidence="4 5" id="KW-0012">Acyltransferase</keyword>
<name>A0A1B8HL83_9GAMM</name>
<dbReference type="Proteomes" id="UP000092377">
    <property type="component" value="Unassembled WGS sequence"/>
</dbReference>
<dbReference type="Pfam" id="PF00132">
    <property type="entry name" value="Hexapep"/>
    <property type="match status" value="1"/>
</dbReference>
<evidence type="ECO:0000256" key="5">
    <source>
        <dbReference type="PIRNR" id="PIRNR000441"/>
    </source>
</evidence>
<dbReference type="EMBL" id="LZEY01000017">
    <property type="protein sequence ID" value="OBU09887.1"/>
    <property type="molecule type" value="Genomic_DNA"/>
</dbReference>
<reference evidence="7" key="1">
    <citation type="submission" date="2016-06" db="EMBL/GenBank/DDBJ databases">
        <authorList>
            <person name="Butler K."/>
        </authorList>
    </citation>
    <scope>NUCLEOTIDE SEQUENCE [LARGE SCALE GENOMIC DNA]</scope>
    <source>
        <strain evidence="7">GCSL-Mp20</strain>
    </source>
</reference>
<proteinExistence type="inferred from homology"/>
<protein>
    <recommendedName>
        <fullName evidence="5">Serine acetyltransferase</fullName>
        <ecNumber evidence="5">2.3.1.30</ecNumber>
    </recommendedName>
</protein>
<evidence type="ECO:0000256" key="4">
    <source>
        <dbReference type="ARBA" id="ARBA00023315"/>
    </source>
</evidence>
<dbReference type="EC" id="2.3.1.30" evidence="5"/>
<dbReference type="PIRSF" id="PIRSF000441">
    <property type="entry name" value="CysE"/>
    <property type="match status" value="1"/>
</dbReference>
<evidence type="ECO:0000256" key="2">
    <source>
        <dbReference type="ARBA" id="ARBA00022679"/>
    </source>
</evidence>
<dbReference type="InterPro" id="IPR001451">
    <property type="entry name" value="Hexapep"/>
</dbReference>
<evidence type="ECO:0000313" key="6">
    <source>
        <dbReference type="EMBL" id="OBU09887.1"/>
    </source>
</evidence>
<accession>A0A1B8HL83</accession>
<dbReference type="OrthoDB" id="9815592at2"/>
<dbReference type="InterPro" id="IPR018357">
    <property type="entry name" value="Hexapep_transf_CS"/>
</dbReference>
<keyword evidence="2 5" id="KW-0808">Transferase</keyword>
<sequence length="183" mass="20253">MSQVTDFIRSDLFRCVGTDKFLSKKFVKAYFFDNGFKYLFWLRTCRSKNKLFKLFAMIQHKRLSTRFCIDIPRSTKLGYGLYLGHGKCIVINSSAIIGNNVNLSQFTTIGSVESNAATIGDGVYIGPGVSIVENVIIGNEVKIGAGAVVTKNVDSNSVVAGVPAKKINHCEYNDFVTKRFTAK</sequence>
<dbReference type="InterPro" id="IPR011004">
    <property type="entry name" value="Trimer_LpxA-like_sf"/>
</dbReference>
<dbReference type="AlphaFoldDB" id="A0A1B8HL83"/>
<evidence type="ECO:0000256" key="3">
    <source>
        <dbReference type="ARBA" id="ARBA00022737"/>
    </source>
</evidence>
<comment type="caution">
    <text evidence="6">The sequence shown here is derived from an EMBL/GenBank/DDBJ whole genome shotgun (WGS) entry which is preliminary data.</text>
</comment>
<comment type="catalytic activity">
    <reaction evidence="5">
        <text>L-serine + acetyl-CoA = O-acetyl-L-serine + CoA</text>
        <dbReference type="Rhea" id="RHEA:24560"/>
        <dbReference type="ChEBI" id="CHEBI:33384"/>
        <dbReference type="ChEBI" id="CHEBI:57287"/>
        <dbReference type="ChEBI" id="CHEBI:57288"/>
        <dbReference type="ChEBI" id="CHEBI:58340"/>
        <dbReference type="EC" id="2.3.1.30"/>
    </reaction>
</comment>
<evidence type="ECO:0000313" key="7">
    <source>
        <dbReference type="Proteomes" id="UP000092377"/>
    </source>
</evidence>
<dbReference type="GO" id="GO:0005737">
    <property type="term" value="C:cytoplasm"/>
    <property type="evidence" value="ECO:0007669"/>
    <property type="project" value="InterPro"/>
</dbReference>
<evidence type="ECO:0000256" key="1">
    <source>
        <dbReference type="ARBA" id="ARBA00007274"/>
    </source>
</evidence>
<dbReference type="RefSeq" id="WP_067401907.1">
    <property type="nucleotide sequence ID" value="NZ_LZEY01000017.1"/>
</dbReference>
<dbReference type="InterPro" id="IPR005881">
    <property type="entry name" value="Ser_O-AcTrfase"/>
</dbReference>
<dbReference type="CDD" id="cd03354">
    <property type="entry name" value="LbH_SAT"/>
    <property type="match status" value="1"/>
</dbReference>
<organism evidence="6 7">
    <name type="scientific">Morganella psychrotolerans</name>
    <dbReference type="NCBI Taxonomy" id="368603"/>
    <lineage>
        <taxon>Bacteria</taxon>
        <taxon>Pseudomonadati</taxon>
        <taxon>Pseudomonadota</taxon>
        <taxon>Gammaproteobacteria</taxon>
        <taxon>Enterobacterales</taxon>
        <taxon>Morganellaceae</taxon>
        <taxon>Morganella</taxon>
    </lineage>
</organism>
<comment type="similarity">
    <text evidence="1 5">Belongs to the transferase hexapeptide repeat family.</text>
</comment>
<dbReference type="GO" id="GO:0006535">
    <property type="term" value="P:cysteine biosynthetic process from serine"/>
    <property type="evidence" value="ECO:0007669"/>
    <property type="project" value="InterPro"/>
</dbReference>
<dbReference type="Gene3D" id="2.160.10.10">
    <property type="entry name" value="Hexapeptide repeat proteins"/>
    <property type="match status" value="1"/>
</dbReference>